<sequence length="528" mass="60437">MYKVILVDDDVAVLEFLGKLIPWSRLGFELTGSFTNAIDALKACEGQWPELVITDIGMPGMDGLTLIRMLQERGAQSRFVILSCHDEFQYAQQAVQLGVQDYMLKETLDKTSMIGIVERAKSRVDADFRHKLEVRRLSVEALKSKAALKEKWLRELLSNPVLEESALLESLGVYGLNAGLGHLIPVVCRIHRFQAAIERYEKEENLKFVLENAAEELLSGEPDMMFISYSPQVFVLLHAFRKDLKSNPYDRLAEVCKRMQTAFAKYLKLELSVLVGLAVTSAEGLKRQLPELLEASETFFYAKAPDIHRFTGAAAPVELEDLFTPYPEFAERFNRLLLGEGGEAEAVVDALMDSFAERKYPPSDVKQFVWKLALDLQLKLRFRRQFDHEKGQQHITQTSNISELRDWLLGFMHEAVKQAELIARKSKKTEVIDAQKYVQLNLSRKITLEEVAELLHLNASYFSRLYKKETGENFIEYVTRMKMEKARELLGEPGKTVEKVAEQLGYDNKSYFVKLFKQHYGMAPSRLM</sequence>
<dbReference type="InterPro" id="IPR018062">
    <property type="entry name" value="HTH_AraC-typ_CS"/>
</dbReference>
<dbReference type="GO" id="GO:0003700">
    <property type="term" value="F:DNA-binding transcription factor activity"/>
    <property type="evidence" value="ECO:0007669"/>
    <property type="project" value="InterPro"/>
</dbReference>
<dbReference type="InterPro" id="IPR011006">
    <property type="entry name" value="CheY-like_superfamily"/>
</dbReference>
<dbReference type="PANTHER" id="PTHR43280:SF2">
    <property type="entry name" value="HTH-TYPE TRANSCRIPTIONAL REGULATOR EXSA"/>
    <property type="match status" value="1"/>
</dbReference>
<feature type="domain" description="HTH araC/xylS-type" evidence="5">
    <location>
        <begin position="432"/>
        <end position="528"/>
    </location>
</feature>
<accession>A0A4Y8PZV8</accession>
<dbReference type="CDD" id="cd17536">
    <property type="entry name" value="REC_YesN-like"/>
    <property type="match status" value="1"/>
</dbReference>
<dbReference type="Pfam" id="PF12833">
    <property type="entry name" value="HTH_18"/>
    <property type="match status" value="1"/>
</dbReference>
<evidence type="ECO:0000259" key="5">
    <source>
        <dbReference type="PROSITE" id="PS01124"/>
    </source>
</evidence>
<evidence type="ECO:0000256" key="2">
    <source>
        <dbReference type="ARBA" id="ARBA00023125"/>
    </source>
</evidence>
<evidence type="ECO:0000259" key="6">
    <source>
        <dbReference type="PROSITE" id="PS50110"/>
    </source>
</evidence>
<gene>
    <name evidence="7" type="ORF">B5M42_15985</name>
</gene>
<dbReference type="InterPro" id="IPR020449">
    <property type="entry name" value="Tscrpt_reg_AraC-type_HTH"/>
</dbReference>
<dbReference type="InterPro" id="IPR018060">
    <property type="entry name" value="HTH_AraC"/>
</dbReference>
<dbReference type="RefSeq" id="WP_134754598.1">
    <property type="nucleotide sequence ID" value="NZ_MYFO02000006.1"/>
</dbReference>
<keyword evidence="2" id="KW-0238">DNA-binding</keyword>
<keyword evidence="3" id="KW-0804">Transcription</keyword>
<evidence type="ECO:0000256" key="4">
    <source>
        <dbReference type="PROSITE-ProRule" id="PRU00169"/>
    </source>
</evidence>
<dbReference type="PROSITE" id="PS00041">
    <property type="entry name" value="HTH_ARAC_FAMILY_1"/>
    <property type="match status" value="1"/>
</dbReference>
<dbReference type="SUPFAM" id="SSF46689">
    <property type="entry name" value="Homeodomain-like"/>
    <property type="match status" value="2"/>
</dbReference>
<dbReference type="PANTHER" id="PTHR43280">
    <property type="entry name" value="ARAC-FAMILY TRANSCRIPTIONAL REGULATOR"/>
    <property type="match status" value="1"/>
</dbReference>
<dbReference type="SUPFAM" id="SSF52172">
    <property type="entry name" value="CheY-like"/>
    <property type="match status" value="1"/>
</dbReference>
<feature type="domain" description="Response regulatory" evidence="6">
    <location>
        <begin position="3"/>
        <end position="120"/>
    </location>
</feature>
<reference evidence="7 8" key="1">
    <citation type="submission" date="2017-03" db="EMBL/GenBank/DDBJ databases">
        <title>Isolation of Levoglucosan Utilizing Bacteria.</title>
        <authorList>
            <person name="Arya A.S."/>
        </authorList>
    </citation>
    <scope>NUCLEOTIDE SEQUENCE [LARGE SCALE GENOMIC DNA]</scope>
    <source>
        <strain evidence="7 8">MEC069</strain>
    </source>
</reference>
<dbReference type="Pfam" id="PF00072">
    <property type="entry name" value="Response_reg"/>
    <property type="match status" value="1"/>
</dbReference>
<keyword evidence="1" id="KW-0805">Transcription regulation</keyword>
<dbReference type="SMART" id="SM00342">
    <property type="entry name" value="HTH_ARAC"/>
    <property type="match status" value="1"/>
</dbReference>
<protein>
    <recommendedName>
        <fullName evidence="9">AraC family transcriptional regulator</fullName>
    </recommendedName>
</protein>
<organism evidence="7 8">
    <name type="scientific">Paenibacillus athensensis</name>
    <dbReference type="NCBI Taxonomy" id="1967502"/>
    <lineage>
        <taxon>Bacteria</taxon>
        <taxon>Bacillati</taxon>
        <taxon>Bacillota</taxon>
        <taxon>Bacilli</taxon>
        <taxon>Bacillales</taxon>
        <taxon>Paenibacillaceae</taxon>
        <taxon>Paenibacillus</taxon>
    </lineage>
</organism>
<dbReference type="GO" id="GO:0000160">
    <property type="term" value="P:phosphorelay signal transduction system"/>
    <property type="evidence" value="ECO:0007669"/>
    <property type="project" value="InterPro"/>
</dbReference>
<dbReference type="Proteomes" id="UP000298246">
    <property type="component" value="Unassembled WGS sequence"/>
</dbReference>
<evidence type="ECO:0000313" key="7">
    <source>
        <dbReference type="EMBL" id="TFE85903.1"/>
    </source>
</evidence>
<dbReference type="Gene3D" id="3.40.50.2300">
    <property type="match status" value="1"/>
</dbReference>
<comment type="caution">
    <text evidence="7">The sequence shown here is derived from an EMBL/GenBank/DDBJ whole genome shotgun (WGS) entry which is preliminary data.</text>
</comment>
<evidence type="ECO:0000313" key="8">
    <source>
        <dbReference type="Proteomes" id="UP000298246"/>
    </source>
</evidence>
<dbReference type="Gene3D" id="1.10.10.60">
    <property type="entry name" value="Homeodomain-like"/>
    <property type="match status" value="2"/>
</dbReference>
<dbReference type="PRINTS" id="PR00032">
    <property type="entry name" value="HTHARAC"/>
</dbReference>
<proteinExistence type="predicted"/>
<dbReference type="PROSITE" id="PS50110">
    <property type="entry name" value="RESPONSE_REGULATORY"/>
    <property type="match status" value="1"/>
</dbReference>
<evidence type="ECO:0000256" key="1">
    <source>
        <dbReference type="ARBA" id="ARBA00023015"/>
    </source>
</evidence>
<keyword evidence="8" id="KW-1185">Reference proteome</keyword>
<dbReference type="GO" id="GO:0043565">
    <property type="term" value="F:sequence-specific DNA binding"/>
    <property type="evidence" value="ECO:0007669"/>
    <property type="project" value="InterPro"/>
</dbReference>
<dbReference type="InterPro" id="IPR009057">
    <property type="entry name" value="Homeodomain-like_sf"/>
</dbReference>
<keyword evidence="4" id="KW-0597">Phosphoprotein</keyword>
<dbReference type="OrthoDB" id="342399at2"/>
<feature type="modified residue" description="4-aspartylphosphate" evidence="4">
    <location>
        <position position="55"/>
    </location>
</feature>
<dbReference type="PROSITE" id="PS01124">
    <property type="entry name" value="HTH_ARAC_FAMILY_2"/>
    <property type="match status" value="1"/>
</dbReference>
<dbReference type="AlphaFoldDB" id="A0A4Y8PZV8"/>
<dbReference type="SMART" id="SM00448">
    <property type="entry name" value="REC"/>
    <property type="match status" value="1"/>
</dbReference>
<name>A0A4Y8PZV8_9BACL</name>
<evidence type="ECO:0008006" key="9">
    <source>
        <dbReference type="Google" id="ProtNLM"/>
    </source>
</evidence>
<dbReference type="InterPro" id="IPR001789">
    <property type="entry name" value="Sig_transdc_resp-reg_receiver"/>
</dbReference>
<evidence type="ECO:0000256" key="3">
    <source>
        <dbReference type="ARBA" id="ARBA00023163"/>
    </source>
</evidence>
<dbReference type="EMBL" id="MYFO01000022">
    <property type="protein sequence ID" value="TFE85903.1"/>
    <property type="molecule type" value="Genomic_DNA"/>
</dbReference>